<reference evidence="2 3" key="1">
    <citation type="submission" date="2016-02" db="EMBL/GenBank/DDBJ databases">
        <title>Genome analysis of coral dinoflagellate symbionts highlights evolutionary adaptations to a symbiotic lifestyle.</title>
        <authorList>
            <person name="Aranda M."/>
            <person name="Li Y."/>
            <person name="Liew Y.J."/>
            <person name="Baumgarten S."/>
            <person name="Simakov O."/>
            <person name="Wilson M."/>
            <person name="Piel J."/>
            <person name="Ashoor H."/>
            <person name="Bougouffa S."/>
            <person name="Bajic V.B."/>
            <person name="Ryu T."/>
            <person name="Ravasi T."/>
            <person name="Bayer T."/>
            <person name="Micklem G."/>
            <person name="Kim H."/>
            <person name="Bhak J."/>
            <person name="Lajeunesse T.C."/>
            <person name="Voolstra C.R."/>
        </authorList>
    </citation>
    <scope>NUCLEOTIDE SEQUENCE [LARGE SCALE GENOMIC DNA]</scope>
    <source>
        <strain evidence="2 3">CCMP2467</strain>
    </source>
</reference>
<comment type="caution">
    <text evidence="2">The sequence shown here is derived from an EMBL/GenBank/DDBJ whole genome shotgun (WGS) entry which is preliminary data.</text>
</comment>
<dbReference type="Proteomes" id="UP000186817">
    <property type="component" value="Unassembled WGS sequence"/>
</dbReference>
<gene>
    <name evidence="2" type="ORF">AK812_SmicGene25751</name>
</gene>
<sequence length="146" mass="16063">MSTTPTDLGDRHLLSDTLTPPKDAVKAESADQPGLDVAKEKVAKALNALPLAVVLSRAGEAVCMNMTDVREIWRVVVTELVDDGERLPRVKEQHSLVSKLGNKLGTEKRMGWMGFKQQIAETALLVLITQGHIPVKTLFKNPVRRD</sequence>
<dbReference type="EMBL" id="LSRX01000622">
    <property type="protein sequence ID" value="OLP92438.1"/>
    <property type="molecule type" value="Genomic_DNA"/>
</dbReference>
<evidence type="ECO:0000256" key="1">
    <source>
        <dbReference type="SAM" id="MobiDB-lite"/>
    </source>
</evidence>
<name>A0A1Q9DBA2_SYMMI</name>
<feature type="region of interest" description="Disordered" evidence="1">
    <location>
        <begin position="1"/>
        <end position="33"/>
    </location>
</feature>
<proteinExistence type="predicted"/>
<organism evidence="2 3">
    <name type="scientific">Symbiodinium microadriaticum</name>
    <name type="common">Dinoflagellate</name>
    <name type="synonym">Zooxanthella microadriatica</name>
    <dbReference type="NCBI Taxonomy" id="2951"/>
    <lineage>
        <taxon>Eukaryota</taxon>
        <taxon>Sar</taxon>
        <taxon>Alveolata</taxon>
        <taxon>Dinophyceae</taxon>
        <taxon>Suessiales</taxon>
        <taxon>Symbiodiniaceae</taxon>
        <taxon>Symbiodinium</taxon>
    </lineage>
</organism>
<dbReference type="AlphaFoldDB" id="A0A1Q9DBA2"/>
<evidence type="ECO:0000313" key="3">
    <source>
        <dbReference type="Proteomes" id="UP000186817"/>
    </source>
</evidence>
<accession>A0A1Q9DBA2</accession>
<evidence type="ECO:0000313" key="2">
    <source>
        <dbReference type="EMBL" id="OLP92438.1"/>
    </source>
</evidence>
<keyword evidence="3" id="KW-1185">Reference proteome</keyword>
<protein>
    <submittedName>
        <fullName evidence="2">Uncharacterized protein</fullName>
    </submittedName>
</protein>